<dbReference type="GeneTree" id="ENSGT00940000154558"/>
<evidence type="ECO:0000256" key="7">
    <source>
        <dbReference type="ARBA" id="ARBA00023180"/>
    </source>
</evidence>
<dbReference type="InterPro" id="IPR050919">
    <property type="entry name" value="NKG2/CD94_NK_receptors"/>
</dbReference>
<dbReference type="Gene3D" id="3.10.100.10">
    <property type="entry name" value="Mannose-Binding Protein A, subunit A"/>
    <property type="match status" value="1"/>
</dbReference>
<dbReference type="GO" id="GO:0016020">
    <property type="term" value="C:membrane"/>
    <property type="evidence" value="ECO:0007669"/>
    <property type="project" value="UniProtKB-SubCell"/>
</dbReference>
<evidence type="ECO:0000259" key="12">
    <source>
        <dbReference type="PROSITE" id="PS50041"/>
    </source>
</evidence>
<keyword evidence="14" id="KW-1185">Reference proteome</keyword>
<sequence length="246" mass="28073">MSVPPVVYTELKRKKPSQSLPKRPKTDKSKDSSWEQELNYADLKLHRPSQQESKHGRVKVKDTSASKWKLTAVTLGLFCLALLATAGILTIQVIQRLSQPIIQWHFNDSSIISPNTTTNQTGCHCGPCPEKWLLHRKSCYFFSEEKGTWSQSEAACQTQNSSLLKIENQKMVDFLFRFSLYGWIGLSRHKASGRWKWTDDSDLLLNLSKVVLKGEGKDCAKYTSTYPVFAENCTSTLKYICRHRIP</sequence>
<dbReference type="PANTHER" id="PTHR22800">
    <property type="entry name" value="C-TYPE LECTIN PROTEINS"/>
    <property type="match status" value="1"/>
</dbReference>
<keyword evidence="5 11" id="KW-1133">Transmembrane helix</keyword>
<reference evidence="13 14" key="1">
    <citation type="journal article" date="2008" name="Nature">
        <title>Genome analysis of the platypus reveals unique signatures of evolution.</title>
        <authorList>
            <person name="Warren W.C."/>
            <person name="Hillier L.W."/>
            <person name="Marshall Graves J.A."/>
            <person name="Birney E."/>
            <person name="Ponting C.P."/>
            <person name="Grutzner F."/>
            <person name="Belov K."/>
            <person name="Miller W."/>
            <person name="Clarke L."/>
            <person name="Chinwalla A.T."/>
            <person name="Yang S.P."/>
            <person name="Heger A."/>
            <person name="Locke D.P."/>
            <person name="Miethke P."/>
            <person name="Waters P.D."/>
            <person name="Veyrunes F."/>
            <person name="Fulton L."/>
            <person name="Fulton B."/>
            <person name="Graves T."/>
            <person name="Wallis J."/>
            <person name="Puente X.S."/>
            <person name="Lopez-Otin C."/>
            <person name="Ordonez G.R."/>
            <person name="Eichler E.E."/>
            <person name="Chen L."/>
            <person name="Cheng Z."/>
            <person name="Deakin J.E."/>
            <person name="Alsop A."/>
            <person name="Thompson K."/>
            <person name="Kirby P."/>
            <person name="Papenfuss A.T."/>
            <person name="Wakefield M.J."/>
            <person name="Olender T."/>
            <person name="Lancet D."/>
            <person name="Huttley G.A."/>
            <person name="Smit A.F."/>
            <person name="Pask A."/>
            <person name="Temple-Smith P."/>
            <person name="Batzer M.A."/>
            <person name="Walker J.A."/>
            <person name="Konkel M.K."/>
            <person name="Harris R.S."/>
            <person name="Whittington C.M."/>
            <person name="Wong E.S."/>
            <person name="Gemmell N.J."/>
            <person name="Buschiazzo E."/>
            <person name="Vargas Jentzsch I.M."/>
            <person name="Merkel A."/>
            <person name="Schmitz J."/>
            <person name="Zemann A."/>
            <person name="Churakov G."/>
            <person name="Kriegs J.O."/>
            <person name="Brosius J."/>
            <person name="Murchison E.P."/>
            <person name="Sachidanandam R."/>
            <person name="Smith C."/>
            <person name="Hannon G.J."/>
            <person name="Tsend-Ayush E."/>
            <person name="McMillan D."/>
            <person name="Attenborough R."/>
            <person name="Rens W."/>
            <person name="Ferguson-Smith M."/>
            <person name="Lefevre C.M."/>
            <person name="Sharp J.A."/>
            <person name="Nicholas K.R."/>
            <person name="Ray D.A."/>
            <person name="Kube M."/>
            <person name="Reinhardt R."/>
            <person name="Pringle T.H."/>
            <person name="Taylor J."/>
            <person name="Jones R.C."/>
            <person name="Nixon B."/>
            <person name="Dacheux J.L."/>
            <person name="Niwa H."/>
            <person name="Sekita Y."/>
            <person name="Huang X."/>
            <person name="Stark A."/>
            <person name="Kheradpour P."/>
            <person name="Kellis M."/>
            <person name="Flicek P."/>
            <person name="Chen Y."/>
            <person name="Webber C."/>
            <person name="Hardison R."/>
            <person name="Nelson J."/>
            <person name="Hallsworth-Pepin K."/>
            <person name="Delehaunty K."/>
            <person name="Markovic C."/>
            <person name="Minx P."/>
            <person name="Feng Y."/>
            <person name="Kremitzki C."/>
            <person name="Mitreva M."/>
            <person name="Glasscock J."/>
            <person name="Wylie T."/>
            <person name="Wohldmann P."/>
            <person name="Thiru P."/>
            <person name="Nhan M.N."/>
            <person name="Pohl C.S."/>
            <person name="Smith S.M."/>
            <person name="Hou S."/>
            <person name="Nefedov M."/>
            <person name="de Jong P.J."/>
            <person name="Renfree M.B."/>
            <person name="Mardis E.R."/>
            <person name="Wilson R.K."/>
        </authorList>
    </citation>
    <scope>NUCLEOTIDE SEQUENCE [LARGE SCALE GENOMIC DNA]</scope>
    <source>
        <strain evidence="13 14">Glennie</strain>
    </source>
</reference>
<dbReference type="PANTHER" id="PTHR22800:SF252">
    <property type="entry name" value="NATURAL KILLER CELLS ANTIGEN CD94"/>
    <property type="match status" value="1"/>
</dbReference>
<organism evidence="13 14">
    <name type="scientific">Ornithorhynchus anatinus</name>
    <name type="common">Duckbill platypus</name>
    <dbReference type="NCBI Taxonomy" id="9258"/>
    <lineage>
        <taxon>Eukaryota</taxon>
        <taxon>Metazoa</taxon>
        <taxon>Chordata</taxon>
        <taxon>Craniata</taxon>
        <taxon>Vertebrata</taxon>
        <taxon>Euteleostomi</taxon>
        <taxon>Mammalia</taxon>
        <taxon>Monotremata</taxon>
        <taxon>Ornithorhynchidae</taxon>
        <taxon>Ornithorhynchus</taxon>
    </lineage>
</organism>
<keyword evidence="4" id="KW-0735">Signal-anchor</keyword>
<proteinExistence type="predicted"/>
<evidence type="ECO:0000256" key="1">
    <source>
        <dbReference type="ARBA" id="ARBA00004606"/>
    </source>
</evidence>
<dbReference type="InParanoid" id="F7E328"/>
<keyword evidence="2 11" id="KW-0812">Transmembrane</keyword>
<comment type="subcellular location">
    <subcellularLocation>
        <location evidence="1">Membrane</location>
        <topology evidence="1">Single-pass type II membrane protein</topology>
    </subcellularLocation>
</comment>
<evidence type="ECO:0000256" key="11">
    <source>
        <dbReference type="SAM" id="Phobius"/>
    </source>
</evidence>
<evidence type="ECO:0000256" key="8">
    <source>
        <dbReference type="ARBA" id="ARBA00041193"/>
    </source>
</evidence>
<dbReference type="HOGENOM" id="CLU_049894_9_2_1"/>
<evidence type="ECO:0000256" key="3">
    <source>
        <dbReference type="ARBA" id="ARBA00022734"/>
    </source>
</evidence>
<reference evidence="13" key="2">
    <citation type="submission" date="2025-08" db="UniProtKB">
        <authorList>
            <consortium name="Ensembl"/>
        </authorList>
    </citation>
    <scope>IDENTIFICATION</scope>
    <source>
        <strain evidence="13">Glennie</strain>
    </source>
</reference>
<dbReference type="FunCoup" id="F7E328">
    <property type="interactions" value="178"/>
</dbReference>
<evidence type="ECO:0000256" key="4">
    <source>
        <dbReference type="ARBA" id="ARBA00022968"/>
    </source>
</evidence>
<feature type="domain" description="C-type lectin" evidence="12">
    <location>
        <begin position="135"/>
        <end position="242"/>
    </location>
</feature>
<dbReference type="InterPro" id="IPR001304">
    <property type="entry name" value="C-type_lectin-like"/>
</dbReference>
<dbReference type="Pfam" id="PF00059">
    <property type="entry name" value="Lectin_C"/>
    <property type="match status" value="1"/>
</dbReference>
<evidence type="ECO:0000256" key="10">
    <source>
        <dbReference type="SAM" id="MobiDB-lite"/>
    </source>
</evidence>
<feature type="transmembrane region" description="Helical" evidence="11">
    <location>
        <begin position="70"/>
        <end position="94"/>
    </location>
</feature>
<evidence type="ECO:0000256" key="9">
    <source>
        <dbReference type="ARBA" id="ARBA00041489"/>
    </source>
</evidence>
<evidence type="ECO:0000256" key="5">
    <source>
        <dbReference type="ARBA" id="ARBA00022989"/>
    </source>
</evidence>
<accession>F7E328</accession>
<name>F7E328_ORNAN</name>
<protein>
    <recommendedName>
        <fullName evidence="8">Natural killer cells antigen CD94</fullName>
    </recommendedName>
    <alternativeName>
        <fullName evidence="9">Killer cell lectin-like receptor subfamily D member 1</fullName>
    </alternativeName>
</protein>
<keyword evidence="7" id="KW-0325">Glycoprotein</keyword>
<dbReference type="eggNOG" id="ENOG502T0GV">
    <property type="taxonomic scope" value="Eukaryota"/>
</dbReference>
<dbReference type="PROSITE" id="PS50041">
    <property type="entry name" value="C_TYPE_LECTIN_2"/>
    <property type="match status" value="1"/>
</dbReference>
<dbReference type="GO" id="GO:0030246">
    <property type="term" value="F:carbohydrate binding"/>
    <property type="evidence" value="ECO:0007669"/>
    <property type="project" value="UniProtKB-KW"/>
</dbReference>
<reference evidence="13" key="3">
    <citation type="submission" date="2025-09" db="UniProtKB">
        <authorList>
            <consortium name="Ensembl"/>
        </authorList>
    </citation>
    <scope>IDENTIFICATION</scope>
    <source>
        <strain evidence="13">Glennie</strain>
    </source>
</reference>
<evidence type="ECO:0000313" key="13">
    <source>
        <dbReference type="Ensembl" id="ENSOANP00000019612.2"/>
    </source>
</evidence>
<dbReference type="Ensembl" id="ENSOANT00000019615.2">
    <property type="protein sequence ID" value="ENSOANP00000019612.2"/>
    <property type="gene ID" value="ENSOANG00000012395.4"/>
</dbReference>
<dbReference type="InterPro" id="IPR016187">
    <property type="entry name" value="CTDL_fold"/>
</dbReference>
<dbReference type="AlphaFoldDB" id="F7E328"/>
<dbReference type="Proteomes" id="UP000002279">
    <property type="component" value="Chromosome 17"/>
</dbReference>
<dbReference type="CDD" id="cd03593">
    <property type="entry name" value="CLECT_NK_receptors_like"/>
    <property type="match status" value="1"/>
</dbReference>
<dbReference type="InterPro" id="IPR016186">
    <property type="entry name" value="C-type_lectin-like/link_sf"/>
</dbReference>
<dbReference type="GO" id="GO:0002223">
    <property type="term" value="P:stimulatory C-type lectin receptor signaling pathway"/>
    <property type="evidence" value="ECO:0000318"/>
    <property type="project" value="GO_Central"/>
</dbReference>
<dbReference type="SMART" id="SM00034">
    <property type="entry name" value="CLECT"/>
    <property type="match status" value="1"/>
</dbReference>
<dbReference type="InterPro" id="IPR033992">
    <property type="entry name" value="NKR-like_CTLD"/>
</dbReference>
<feature type="compositionally biased region" description="Basic and acidic residues" evidence="10">
    <location>
        <begin position="24"/>
        <end position="33"/>
    </location>
</feature>
<keyword evidence="3" id="KW-0430">Lectin</keyword>
<dbReference type="GO" id="GO:0045954">
    <property type="term" value="P:positive regulation of natural killer cell mediated cytotoxicity"/>
    <property type="evidence" value="ECO:0000318"/>
    <property type="project" value="GO_Central"/>
</dbReference>
<evidence type="ECO:0000313" key="14">
    <source>
        <dbReference type="Proteomes" id="UP000002279"/>
    </source>
</evidence>
<evidence type="ECO:0000256" key="2">
    <source>
        <dbReference type="ARBA" id="ARBA00022692"/>
    </source>
</evidence>
<dbReference type="SUPFAM" id="SSF56436">
    <property type="entry name" value="C-type lectin-like"/>
    <property type="match status" value="1"/>
</dbReference>
<feature type="region of interest" description="Disordered" evidence="10">
    <location>
        <begin position="11"/>
        <end position="35"/>
    </location>
</feature>
<evidence type="ECO:0000256" key="6">
    <source>
        <dbReference type="ARBA" id="ARBA00023136"/>
    </source>
</evidence>
<keyword evidence="6 11" id="KW-0472">Membrane</keyword>
<dbReference type="OMA" id="DYNSRYR"/>